<organism evidence="1 2">
    <name type="scientific">Thiocystis violascens (strain ATCC 17096 / DSM 198 / 6111)</name>
    <name type="common">Chromatium violascens</name>
    <dbReference type="NCBI Taxonomy" id="765911"/>
    <lineage>
        <taxon>Bacteria</taxon>
        <taxon>Pseudomonadati</taxon>
        <taxon>Pseudomonadota</taxon>
        <taxon>Gammaproteobacteria</taxon>
        <taxon>Chromatiales</taxon>
        <taxon>Chromatiaceae</taxon>
        <taxon>Thiocystis</taxon>
    </lineage>
</organism>
<dbReference type="KEGG" id="tvi:Thivi_4422"/>
<sequence>MDAAAVPALGRVYFAVARCQRHRSCQAAREGDNRSLLVSPDFGSLPALEVWLRDLPMRARCCRWCDRPIAARQFERRYCDDGERYSHRIEPDRT</sequence>
<proteinExistence type="predicted"/>
<accession>I3YGV7</accession>
<keyword evidence="2" id="KW-1185">Reference proteome</keyword>
<protein>
    <submittedName>
        <fullName evidence="1">Uncharacterized protein</fullName>
    </submittedName>
</protein>
<evidence type="ECO:0000313" key="1">
    <source>
        <dbReference type="EMBL" id="AFL76225.1"/>
    </source>
</evidence>
<dbReference type="STRING" id="765911.Thivi_4422"/>
<dbReference type="Proteomes" id="UP000006062">
    <property type="component" value="Chromosome"/>
</dbReference>
<dbReference type="EMBL" id="CP003154">
    <property type="protein sequence ID" value="AFL76225.1"/>
    <property type="molecule type" value="Genomic_DNA"/>
</dbReference>
<name>I3YGV7_THIV6</name>
<gene>
    <name evidence="1" type="ordered locus">Thivi_4422</name>
</gene>
<reference evidence="1 2" key="1">
    <citation type="submission" date="2012-06" db="EMBL/GenBank/DDBJ databases">
        <title>Complete sequence of Thiocystis violascens DSM 198.</title>
        <authorList>
            <consortium name="US DOE Joint Genome Institute"/>
            <person name="Lucas S."/>
            <person name="Han J."/>
            <person name="Lapidus A."/>
            <person name="Cheng J.-F."/>
            <person name="Goodwin L."/>
            <person name="Pitluck S."/>
            <person name="Peters L."/>
            <person name="Ovchinnikova G."/>
            <person name="Teshima H."/>
            <person name="Detter J.C."/>
            <person name="Han C."/>
            <person name="Tapia R."/>
            <person name="Land M."/>
            <person name="Hauser L."/>
            <person name="Kyrpides N."/>
            <person name="Ivanova N."/>
            <person name="Pagani I."/>
            <person name="Vogl K."/>
            <person name="Liu Z."/>
            <person name="Frigaard N.-U."/>
            <person name="Bryant D."/>
            <person name="Woyke T."/>
        </authorList>
    </citation>
    <scope>NUCLEOTIDE SEQUENCE [LARGE SCALE GENOMIC DNA]</scope>
    <source>
        <strain evidence="2">ATCC 17096 / DSM 198 / 6111</strain>
    </source>
</reference>
<dbReference type="HOGENOM" id="CLU_2385224_0_0_6"/>
<dbReference type="RefSeq" id="WP_014780601.1">
    <property type="nucleotide sequence ID" value="NC_018012.1"/>
</dbReference>
<evidence type="ECO:0000313" key="2">
    <source>
        <dbReference type="Proteomes" id="UP000006062"/>
    </source>
</evidence>
<dbReference type="AlphaFoldDB" id="I3YGV7"/>